<evidence type="ECO:0000313" key="3">
    <source>
        <dbReference type="Proteomes" id="UP000692954"/>
    </source>
</evidence>
<dbReference type="EMBL" id="CAJJDN010000047">
    <property type="protein sequence ID" value="CAD8084967.1"/>
    <property type="molecule type" value="Genomic_DNA"/>
</dbReference>
<keyword evidence="1" id="KW-0472">Membrane</keyword>
<accession>A0A8S1MV29</accession>
<keyword evidence="3" id="KW-1185">Reference proteome</keyword>
<keyword evidence="1" id="KW-1133">Transmembrane helix</keyword>
<dbReference type="AlphaFoldDB" id="A0A8S1MV29"/>
<proteinExistence type="predicted"/>
<evidence type="ECO:0000256" key="1">
    <source>
        <dbReference type="SAM" id="Phobius"/>
    </source>
</evidence>
<keyword evidence="1" id="KW-0812">Transmembrane</keyword>
<evidence type="ECO:0000313" key="2">
    <source>
        <dbReference type="EMBL" id="CAD8084967.1"/>
    </source>
</evidence>
<feature type="transmembrane region" description="Helical" evidence="1">
    <location>
        <begin position="21"/>
        <end position="47"/>
    </location>
</feature>
<name>A0A8S1MV29_9CILI</name>
<gene>
    <name evidence="2" type="ORF">PSON_ATCC_30995.1.T0470272</name>
</gene>
<dbReference type="Proteomes" id="UP000692954">
    <property type="component" value="Unassembled WGS sequence"/>
</dbReference>
<dbReference type="OrthoDB" id="304126at2759"/>
<protein>
    <submittedName>
        <fullName evidence="2">Uncharacterized protein</fullName>
    </submittedName>
</protein>
<comment type="caution">
    <text evidence="2">The sequence shown here is derived from an EMBL/GenBank/DDBJ whole genome shotgun (WGS) entry which is preliminary data.</text>
</comment>
<organism evidence="2 3">
    <name type="scientific">Paramecium sonneborni</name>
    <dbReference type="NCBI Taxonomy" id="65129"/>
    <lineage>
        <taxon>Eukaryota</taxon>
        <taxon>Sar</taxon>
        <taxon>Alveolata</taxon>
        <taxon>Ciliophora</taxon>
        <taxon>Intramacronucleata</taxon>
        <taxon>Oligohymenophorea</taxon>
        <taxon>Peniculida</taxon>
        <taxon>Parameciidae</taxon>
        <taxon>Paramecium</taxon>
    </lineage>
</organism>
<sequence>MANVIIQAFRNLKMRSQIISLYLIILFIVLSIAGAAIYIEIKIFYYISERSLENTLEIQDMVQISLTTHLMKHYIKEKHQLSIQLVDHISSFLYYFTKIQKDIKFTHQIDYCSTLDEFLNNIYIQHTQKMCYLIYGNLELENALQNNQEINQLHNGLRLLEHFGLAFNKFYPDFLQFVDISNISYNSLYPFGYQIPNYDLHNRAWYVDHIRKSKSDPNQSYFFTDVYKMIVGDYNYYFSITQSLYDQNKNVLGILKVMLSINDQNLRNVKSNIILINQFGQVIYYEMETQKIDNSQVFYIYNESITGFNISDWKQMENKAMQHQNQSFENQHLLSKCLILYNKFYKSYVHLRSEKFEKENFTLIIFTNLTSKLILKEKFEEAFLESEIWILIAALSILFLGALSFSISICYINMICQPLIEINRKISKHVLSVGNNINHMIFKILQSQERSSNLFSKLNEQIWNLYDMIQTRQQKKCEQCLLIEKMLYDRKESSLNQKLFEIALSKIPNNVKVDQKEFQQFFNILLQQLKVQEI</sequence>
<feature type="transmembrane region" description="Helical" evidence="1">
    <location>
        <begin position="388"/>
        <end position="416"/>
    </location>
</feature>
<reference evidence="2" key="1">
    <citation type="submission" date="2021-01" db="EMBL/GenBank/DDBJ databases">
        <authorList>
            <consortium name="Genoscope - CEA"/>
            <person name="William W."/>
        </authorList>
    </citation>
    <scope>NUCLEOTIDE SEQUENCE</scope>
</reference>